<sequence>MHAGGPGKTVVARDGVVPCQALFASISVSRCAFSMSRVVPRLTASGHATTTSAHSKQFKRNARQQATSMPYLILIGSLYMRANCPLFQPLDKTRRAEGVNTLATKRDKEAPVSKRPKLTSGSSAPLPTMPYGR</sequence>
<reference evidence="2 3" key="1">
    <citation type="journal article" date="2021" name="BMC Genomics">
        <title>Datura genome reveals duplications of psychoactive alkaloid biosynthetic genes and high mutation rate following tissue culture.</title>
        <authorList>
            <person name="Rajewski A."/>
            <person name="Carter-House D."/>
            <person name="Stajich J."/>
            <person name="Litt A."/>
        </authorList>
    </citation>
    <scope>NUCLEOTIDE SEQUENCE [LARGE SCALE GENOMIC DNA]</scope>
    <source>
        <strain evidence="2">AR-01</strain>
    </source>
</reference>
<evidence type="ECO:0000256" key="1">
    <source>
        <dbReference type="SAM" id="MobiDB-lite"/>
    </source>
</evidence>
<protein>
    <submittedName>
        <fullName evidence="2">Uncharacterized protein</fullName>
    </submittedName>
</protein>
<dbReference type="Proteomes" id="UP000823775">
    <property type="component" value="Unassembled WGS sequence"/>
</dbReference>
<gene>
    <name evidence="2" type="ORF">HAX54_004660</name>
</gene>
<feature type="region of interest" description="Disordered" evidence="1">
    <location>
        <begin position="95"/>
        <end position="133"/>
    </location>
</feature>
<comment type="caution">
    <text evidence="2">The sequence shown here is derived from an EMBL/GenBank/DDBJ whole genome shotgun (WGS) entry which is preliminary data.</text>
</comment>
<evidence type="ECO:0000313" key="3">
    <source>
        <dbReference type="Proteomes" id="UP000823775"/>
    </source>
</evidence>
<name>A0ABS8T8S4_DATST</name>
<proteinExistence type="predicted"/>
<organism evidence="2 3">
    <name type="scientific">Datura stramonium</name>
    <name type="common">Jimsonweed</name>
    <name type="synonym">Common thornapple</name>
    <dbReference type="NCBI Taxonomy" id="4076"/>
    <lineage>
        <taxon>Eukaryota</taxon>
        <taxon>Viridiplantae</taxon>
        <taxon>Streptophyta</taxon>
        <taxon>Embryophyta</taxon>
        <taxon>Tracheophyta</taxon>
        <taxon>Spermatophyta</taxon>
        <taxon>Magnoliopsida</taxon>
        <taxon>eudicotyledons</taxon>
        <taxon>Gunneridae</taxon>
        <taxon>Pentapetalae</taxon>
        <taxon>asterids</taxon>
        <taxon>lamiids</taxon>
        <taxon>Solanales</taxon>
        <taxon>Solanaceae</taxon>
        <taxon>Solanoideae</taxon>
        <taxon>Datureae</taxon>
        <taxon>Datura</taxon>
    </lineage>
</organism>
<evidence type="ECO:0000313" key="2">
    <source>
        <dbReference type="EMBL" id="MCD7467313.1"/>
    </source>
</evidence>
<accession>A0ABS8T8S4</accession>
<keyword evidence="3" id="KW-1185">Reference proteome</keyword>
<dbReference type="EMBL" id="JACEIK010001219">
    <property type="protein sequence ID" value="MCD7467313.1"/>
    <property type="molecule type" value="Genomic_DNA"/>
</dbReference>